<sequence>MEVRVRLLGGFDVSVDGVAVPPSAWARRQAAALVKLLAVSEQHRLHREQVMDALWPGLRVEAAAPRLHKAAHYARRALGDGPEAVLLRHDLVALLPTGELSVDVEDFLRAGREAMAQNDARLAEQALASCPSGLLPEDRYEPWTDGPRGEVEALRKDLHRLAGRWADLVRLTPTDEEAHVALARQYADRGDVRGALRQLERLDRSLRRELGTAPGPEAVLLREQLEAAGPTPAVPPQRGRSVRLVGRRDLGDQIRSRLDRSLTGRGGSLVLTGPAGVGKSALLDLTESLARRRGFRTGRGSAAAVEGPWPYAPVLEALGDLCRKHPALLDGLGDDFRLEIERALSGQDLDWSGESGHQRLFVAVAELVRLAAAGHGLLIGVDDLHEVDDASMRLLHYLSRCASSEPVLLVMAGRPLTGGTRGEILDSLLSRDVGAGVEVRPLSTDAIARLLREVHPRLSPDLVERIADLSGGLPFTALELARRQGVGENGDVVPPFPVATLRTFRRLALLGMTFSTDELLTMSEEDEETAYAQLDLAVTGRLVEQVDGGHRFRHPLLREALVDQLTASERVAEQREVAARLSRLDGPPTRVAHLFVAAGRPALAVPFVLQAVETAGALGAYRDALALIGQVVDHAGPAHRPHLLSRRGDLLMAVGDPAAVEAYRAALPLTSGSEHRLVRARMARAATSAGDLETARAALAGLELEGDVADGPILLGRGNLAYFSGDVDGAWEIAGRAREMLPLAHDQWQLMDLVSLQGLIAHQRGEWFERFRMEMRRTQGRDRLATSVFDAHLCVAEYLLYGPVPYAEVMAETEELRRRATQAGALRGVAFATALIGEAALLKGDLDRAEQELAEAVELHREIDATAGEAHSLQRLAEVRLALGDREDAVRLLHQALPLARWSVISLHLLQRVYGTMISAAPDAVAARAVVDRAEATMGDQDRCPLCDVMFAVPAAIACADVSDVEDARRHLAVAEQSASRWAGTAWEASVLEARAHLAGAEGRHEEAAALIGRAELLFEVAGQQRDASRCRRGVALATRGA</sequence>
<dbReference type="InterPro" id="IPR041664">
    <property type="entry name" value="AAA_16"/>
</dbReference>
<dbReference type="OrthoDB" id="134985at2"/>
<evidence type="ECO:0000313" key="3">
    <source>
        <dbReference type="EMBL" id="QBR93864.1"/>
    </source>
</evidence>
<dbReference type="InterPro" id="IPR005158">
    <property type="entry name" value="BTAD"/>
</dbReference>
<dbReference type="PANTHER" id="PTHR35807:SF2">
    <property type="entry name" value="TRANSCRIPTIONAL ACTIVATOR DOMAIN"/>
    <property type="match status" value="1"/>
</dbReference>
<evidence type="ECO:0000259" key="2">
    <source>
        <dbReference type="SMART" id="SM01043"/>
    </source>
</evidence>
<proteinExistence type="predicted"/>
<dbReference type="InterPro" id="IPR011990">
    <property type="entry name" value="TPR-like_helical_dom_sf"/>
</dbReference>
<gene>
    <name evidence="3" type="ORF">EXE57_17425</name>
</gene>
<dbReference type="Gene3D" id="1.25.40.10">
    <property type="entry name" value="Tetratricopeptide repeat domain"/>
    <property type="match status" value="3"/>
</dbReference>
<feature type="domain" description="Bacterial transcriptional activator" evidence="2">
    <location>
        <begin position="102"/>
        <end position="226"/>
    </location>
</feature>
<keyword evidence="1" id="KW-0175">Coiled coil</keyword>
<dbReference type="SUPFAM" id="SSF48452">
    <property type="entry name" value="TPR-like"/>
    <property type="match status" value="2"/>
</dbReference>
<dbReference type="Proteomes" id="UP000294894">
    <property type="component" value="Chromosome"/>
</dbReference>
<dbReference type="SUPFAM" id="SSF52540">
    <property type="entry name" value="P-loop containing nucleoside triphosphate hydrolases"/>
    <property type="match status" value="1"/>
</dbReference>
<dbReference type="KEGG" id="noy:EXE57_17425"/>
<dbReference type="AlphaFoldDB" id="A0A4P7GPG6"/>
<organism evidence="3 4">
    <name type="scientific">Nocardioides euryhalodurans</name>
    <dbReference type="NCBI Taxonomy" id="2518370"/>
    <lineage>
        <taxon>Bacteria</taxon>
        <taxon>Bacillati</taxon>
        <taxon>Actinomycetota</taxon>
        <taxon>Actinomycetes</taxon>
        <taxon>Propionibacteriales</taxon>
        <taxon>Nocardioidaceae</taxon>
        <taxon>Nocardioides</taxon>
    </lineage>
</organism>
<name>A0A4P7GPG6_9ACTN</name>
<reference evidence="3 4" key="1">
    <citation type="submission" date="2019-03" db="EMBL/GenBank/DDBJ databases">
        <title>Three New Species of Nocardioides, Nocardioides euryhalodurans sp. nov., Nocardioides seonyuensis sp. nov. and Nocardioides eburneoflavus sp. nov., Iolated from Soil.</title>
        <authorList>
            <person name="Roh S.G."/>
            <person name="Lee C."/>
            <person name="Kim M.-K."/>
            <person name="Kim S.B."/>
        </authorList>
    </citation>
    <scope>NUCLEOTIDE SEQUENCE [LARGE SCALE GENOMIC DNA]</scope>
    <source>
        <strain evidence="3 4">MMS17-SY117</strain>
    </source>
</reference>
<dbReference type="InterPro" id="IPR036388">
    <property type="entry name" value="WH-like_DNA-bd_sf"/>
</dbReference>
<dbReference type="PANTHER" id="PTHR35807">
    <property type="entry name" value="TRANSCRIPTIONAL REGULATOR REDD-RELATED"/>
    <property type="match status" value="1"/>
</dbReference>
<evidence type="ECO:0000313" key="4">
    <source>
        <dbReference type="Proteomes" id="UP000294894"/>
    </source>
</evidence>
<dbReference type="InterPro" id="IPR027417">
    <property type="entry name" value="P-loop_NTPase"/>
</dbReference>
<dbReference type="Pfam" id="PF13191">
    <property type="entry name" value="AAA_16"/>
    <property type="match status" value="1"/>
</dbReference>
<accession>A0A4P7GPG6</accession>
<dbReference type="SMART" id="SM01043">
    <property type="entry name" value="BTAD"/>
    <property type="match status" value="1"/>
</dbReference>
<dbReference type="Gene3D" id="1.10.10.10">
    <property type="entry name" value="Winged helix-like DNA-binding domain superfamily/Winged helix DNA-binding domain"/>
    <property type="match status" value="1"/>
</dbReference>
<feature type="coiled-coil region" evidence="1">
    <location>
        <begin position="832"/>
        <end position="866"/>
    </location>
</feature>
<dbReference type="EMBL" id="CP038267">
    <property type="protein sequence ID" value="QBR93864.1"/>
    <property type="molecule type" value="Genomic_DNA"/>
</dbReference>
<dbReference type="Pfam" id="PF03704">
    <property type="entry name" value="BTAD"/>
    <property type="match status" value="1"/>
</dbReference>
<keyword evidence="4" id="KW-1185">Reference proteome</keyword>
<dbReference type="InterPro" id="IPR051677">
    <property type="entry name" value="AfsR-DnrI-RedD_regulator"/>
</dbReference>
<protein>
    <submittedName>
        <fullName evidence="3">SARP family transcriptional regulator</fullName>
    </submittedName>
</protein>
<evidence type="ECO:0000256" key="1">
    <source>
        <dbReference type="SAM" id="Coils"/>
    </source>
</evidence>